<dbReference type="Proteomes" id="UP000037510">
    <property type="component" value="Unassembled WGS sequence"/>
</dbReference>
<sequence length="564" mass="61644">MDSKLSSKIDSIDEKFCNFNVELENLKLSHEKQEERLDYLEKEIRKRNVVFFGISDEEKSYFELEEVILKIITEKLLVECDKTEVQHVRRIGKKVPLDYCLYPLDKGDCHLKATPVFSYYKPGSRCEIEMWRGCPTFNKFSDEFLCSHYCIGKLSWDRVDVSSDLELAYEPIEVDETDECQIPMNEDDCGVTGEFRYTFLGLMCIRVPWKGCQSNNLFDDEETCASTCASTSDAKTKKQLDELPVDDVEAVNKLLDNIMEENKSEYPPKQKLMLINTAKTPYKPETTVKSETTTQTPESTSKATTEGVMITSEAASISVITTNAITETTVLETAVTNKATVAPTTEVTTPVVISEAVMTTIVVTNEATVASTTEVTNEATVASTTEVTKKPTVASTTEVNTPNAISEAVITTIVVTNEATVASTTEVTNEAKVASSTEVTKKPTVASTTEVTTPDDISKAVITTIAVTKKPTVASTTEVTTPDVIFDAEITTIVVTNEAAVASTTEVSTPDVISDAEITTIVVTNEAAVASTTEFSTPDVISDAEITTTEESVGVAEEFIGMDS</sequence>
<comment type="caution">
    <text evidence="3">The sequence shown here is derived from an EMBL/GenBank/DDBJ whole genome shotgun (WGS) entry which is preliminary data.</text>
</comment>
<feature type="domain" description="BPTI/Kunitz inhibitor" evidence="2">
    <location>
        <begin position="100"/>
        <end position="150"/>
    </location>
</feature>
<gene>
    <name evidence="3" type="ORF">OBRU01_22525</name>
</gene>
<dbReference type="Gene3D" id="4.10.410.10">
    <property type="entry name" value="Pancreatic trypsin inhibitor Kunitz domain"/>
    <property type="match status" value="1"/>
</dbReference>
<evidence type="ECO:0000313" key="3">
    <source>
        <dbReference type="EMBL" id="KOB65575.1"/>
    </source>
</evidence>
<accession>A0A0L7KR37</accession>
<dbReference type="STRING" id="104452.A0A0L7KR37"/>
<dbReference type="AlphaFoldDB" id="A0A0L7KR37"/>
<evidence type="ECO:0000256" key="1">
    <source>
        <dbReference type="SAM" id="MobiDB-lite"/>
    </source>
</evidence>
<keyword evidence="4" id="KW-1185">Reference proteome</keyword>
<proteinExistence type="predicted"/>
<evidence type="ECO:0000259" key="2">
    <source>
        <dbReference type="PROSITE" id="PS50279"/>
    </source>
</evidence>
<organism evidence="3 4">
    <name type="scientific">Operophtera brumata</name>
    <name type="common">Winter moth</name>
    <name type="synonym">Phalaena brumata</name>
    <dbReference type="NCBI Taxonomy" id="104452"/>
    <lineage>
        <taxon>Eukaryota</taxon>
        <taxon>Metazoa</taxon>
        <taxon>Ecdysozoa</taxon>
        <taxon>Arthropoda</taxon>
        <taxon>Hexapoda</taxon>
        <taxon>Insecta</taxon>
        <taxon>Pterygota</taxon>
        <taxon>Neoptera</taxon>
        <taxon>Endopterygota</taxon>
        <taxon>Lepidoptera</taxon>
        <taxon>Glossata</taxon>
        <taxon>Ditrysia</taxon>
        <taxon>Geometroidea</taxon>
        <taxon>Geometridae</taxon>
        <taxon>Larentiinae</taxon>
        <taxon>Operophtera</taxon>
    </lineage>
</organism>
<reference evidence="3 4" key="1">
    <citation type="journal article" date="2015" name="Genome Biol. Evol.">
        <title>The genome of winter moth (Operophtera brumata) provides a genomic perspective on sexual dimorphism and phenology.</title>
        <authorList>
            <person name="Derks M.F."/>
            <person name="Smit S."/>
            <person name="Salis L."/>
            <person name="Schijlen E."/>
            <person name="Bossers A."/>
            <person name="Mateman C."/>
            <person name="Pijl A.S."/>
            <person name="de Ridder D."/>
            <person name="Groenen M.A."/>
            <person name="Visser M.E."/>
            <person name="Megens H.J."/>
        </authorList>
    </citation>
    <scope>NUCLEOTIDE SEQUENCE [LARGE SCALE GENOMIC DNA]</scope>
    <source>
        <strain evidence="3">WM2013NL</strain>
        <tissue evidence="3">Head and thorax</tissue>
    </source>
</reference>
<protein>
    <recommendedName>
        <fullName evidence="2">BPTI/Kunitz inhibitor domain-containing protein</fullName>
    </recommendedName>
</protein>
<dbReference type="InterPro" id="IPR036880">
    <property type="entry name" value="Kunitz_BPTI_sf"/>
</dbReference>
<evidence type="ECO:0000313" key="4">
    <source>
        <dbReference type="Proteomes" id="UP000037510"/>
    </source>
</evidence>
<dbReference type="SUPFAM" id="SSF57362">
    <property type="entry name" value="BPTI-like"/>
    <property type="match status" value="2"/>
</dbReference>
<dbReference type="EMBL" id="JTDY01006947">
    <property type="protein sequence ID" value="KOB65575.1"/>
    <property type="molecule type" value="Genomic_DNA"/>
</dbReference>
<feature type="region of interest" description="Disordered" evidence="1">
    <location>
        <begin position="284"/>
        <end position="305"/>
    </location>
</feature>
<dbReference type="PROSITE" id="PS50279">
    <property type="entry name" value="BPTI_KUNITZ_2"/>
    <property type="match status" value="1"/>
</dbReference>
<name>A0A0L7KR37_OPEBR</name>
<dbReference type="GO" id="GO:0004867">
    <property type="term" value="F:serine-type endopeptidase inhibitor activity"/>
    <property type="evidence" value="ECO:0007669"/>
    <property type="project" value="InterPro"/>
</dbReference>
<feature type="compositionally biased region" description="Low complexity" evidence="1">
    <location>
        <begin position="285"/>
        <end position="305"/>
    </location>
</feature>
<dbReference type="InterPro" id="IPR002223">
    <property type="entry name" value="Kunitz_BPTI"/>
</dbReference>